<dbReference type="Proteomes" id="UP000034854">
    <property type="component" value="Unassembled WGS sequence"/>
</dbReference>
<protein>
    <recommendedName>
        <fullName evidence="6">50S ribosomal protein L3</fullName>
    </recommendedName>
</protein>
<feature type="region of interest" description="Disordered" evidence="7">
    <location>
        <begin position="121"/>
        <end position="145"/>
    </location>
</feature>
<keyword evidence="2" id="KW-0699">rRNA-binding</keyword>
<dbReference type="InterPro" id="IPR019927">
    <property type="entry name" value="Ribosomal_uL3_bac/org-type"/>
</dbReference>
<evidence type="ECO:0000313" key="8">
    <source>
        <dbReference type="EMBL" id="KKR86532.1"/>
    </source>
</evidence>
<dbReference type="PANTHER" id="PTHR11229:SF16">
    <property type="entry name" value="LARGE RIBOSOMAL SUBUNIT PROTEIN UL3C"/>
    <property type="match status" value="1"/>
</dbReference>
<evidence type="ECO:0000256" key="1">
    <source>
        <dbReference type="ARBA" id="ARBA00006540"/>
    </source>
</evidence>
<dbReference type="GO" id="GO:0003735">
    <property type="term" value="F:structural constituent of ribosome"/>
    <property type="evidence" value="ECO:0007669"/>
    <property type="project" value="UniProtKB-UniRule"/>
</dbReference>
<keyword evidence="5" id="KW-0687">Ribonucleoprotein</keyword>
<dbReference type="EMBL" id="LCAG01000013">
    <property type="protein sequence ID" value="KKR86532.1"/>
    <property type="molecule type" value="Genomic_DNA"/>
</dbReference>
<evidence type="ECO:0000256" key="5">
    <source>
        <dbReference type="ARBA" id="ARBA00023274"/>
    </source>
</evidence>
<dbReference type="Pfam" id="PF00297">
    <property type="entry name" value="Ribosomal_L3"/>
    <property type="match status" value="1"/>
</dbReference>
<dbReference type="PANTHER" id="PTHR11229">
    <property type="entry name" value="50S RIBOSOMAL PROTEIN L3"/>
    <property type="match status" value="1"/>
</dbReference>
<dbReference type="InterPro" id="IPR000597">
    <property type="entry name" value="Ribosomal_uL3"/>
</dbReference>
<evidence type="ECO:0000313" key="9">
    <source>
        <dbReference type="Proteomes" id="UP000034854"/>
    </source>
</evidence>
<evidence type="ECO:0000256" key="7">
    <source>
        <dbReference type="SAM" id="MobiDB-lite"/>
    </source>
</evidence>
<dbReference type="NCBIfam" id="TIGR03625">
    <property type="entry name" value="L3_bact"/>
    <property type="match status" value="1"/>
</dbReference>
<name>A0A0G0XFK5_9BACT</name>
<dbReference type="GO" id="GO:0019843">
    <property type="term" value="F:rRNA binding"/>
    <property type="evidence" value="ECO:0007669"/>
    <property type="project" value="UniProtKB-KW"/>
</dbReference>
<gene>
    <name evidence="8" type="ORF">UU34_C0013G0008</name>
</gene>
<evidence type="ECO:0000256" key="6">
    <source>
        <dbReference type="NCBIfam" id="TIGR03625"/>
    </source>
</evidence>
<feature type="region of interest" description="Disordered" evidence="7">
    <location>
        <begin position="202"/>
        <end position="256"/>
    </location>
</feature>
<sequence>MIKTILGTKSDMLSAYSKFGYQVPVTTVMVEPNTIIGMHADRITLGLGKKKKSKKTENAFIKVAGHSPRFIKEIKENQQTDKKVNLGDKVTVSIFEVGDEVKVTGTTKGKGFAGSVKRWGFAGGPKTHGQSDRHRAPGSIGMGTTPGRVFKGKKMAGHMGNTKLTVTGLEIIEVNEGKNLLLVKGAIPGPKNGFLIIEKTGKVKGYTPPPPPSEEKQAEKEAAEEKAETKQQTSGSSGSSETPVTSKEKEKENAES</sequence>
<keyword evidence="4 8" id="KW-0689">Ribosomal protein</keyword>
<dbReference type="AlphaFoldDB" id="A0A0G0XFK5"/>
<organism evidence="8 9">
    <name type="scientific">Candidatus Curtissbacteria bacterium GW2011_GWA1_41_11</name>
    <dbReference type="NCBI Taxonomy" id="1618409"/>
    <lineage>
        <taxon>Bacteria</taxon>
        <taxon>Candidatus Curtissiibacteriota</taxon>
    </lineage>
</organism>
<evidence type="ECO:0000256" key="3">
    <source>
        <dbReference type="ARBA" id="ARBA00022884"/>
    </source>
</evidence>
<dbReference type="FunFam" id="2.40.30.10:FF:000004">
    <property type="entry name" value="50S ribosomal protein L3"/>
    <property type="match status" value="1"/>
</dbReference>
<feature type="compositionally biased region" description="Basic and acidic residues" evidence="7">
    <location>
        <begin position="246"/>
        <end position="256"/>
    </location>
</feature>
<dbReference type="InterPro" id="IPR009000">
    <property type="entry name" value="Transl_B-barrel_sf"/>
</dbReference>
<accession>A0A0G0XFK5</accession>
<comment type="caution">
    <text evidence="8">The sequence shown here is derived from an EMBL/GenBank/DDBJ whole genome shotgun (WGS) entry which is preliminary data.</text>
</comment>
<dbReference type="Gene3D" id="2.40.30.10">
    <property type="entry name" value="Translation factors"/>
    <property type="match status" value="1"/>
</dbReference>
<comment type="similarity">
    <text evidence="1">Belongs to the universal ribosomal protein uL3 family.</text>
</comment>
<dbReference type="GO" id="GO:0022625">
    <property type="term" value="C:cytosolic large ribosomal subunit"/>
    <property type="evidence" value="ECO:0007669"/>
    <property type="project" value="TreeGrafter"/>
</dbReference>
<proteinExistence type="inferred from homology"/>
<reference evidence="8 9" key="1">
    <citation type="journal article" date="2015" name="Nature">
        <title>rRNA introns, odd ribosomes, and small enigmatic genomes across a large radiation of phyla.</title>
        <authorList>
            <person name="Brown C.T."/>
            <person name="Hug L.A."/>
            <person name="Thomas B.C."/>
            <person name="Sharon I."/>
            <person name="Castelle C.J."/>
            <person name="Singh A."/>
            <person name="Wilkins M.J."/>
            <person name="Williams K.H."/>
            <person name="Banfield J.F."/>
        </authorList>
    </citation>
    <scope>NUCLEOTIDE SEQUENCE [LARGE SCALE GENOMIC DNA]</scope>
</reference>
<feature type="compositionally biased region" description="Low complexity" evidence="7">
    <location>
        <begin position="230"/>
        <end position="240"/>
    </location>
</feature>
<dbReference type="GO" id="GO:0006412">
    <property type="term" value="P:translation"/>
    <property type="evidence" value="ECO:0007669"/>
    <property type="project" value="UniProtKB-UniRule"/>
</dbReference>
<evidence type="ECO:0000256" key="2">
    <source>
        <dbReference type="ARBA" id="ARBA00022730"/>
    </source>
</evidence>
<feature type="compositionally biased region" description="Basic and acidic residues" evidence="7">
    <location>
        <begin position="213"/>
        <end position="229"/>
    </location>
</feature>
<keyword evidence="3" id="KW-0694">RNA-binding</keyword>
<dbReference type="PATRIC" id="fig|1618409.3.peg.675"/>
<dbReference type="SUPFAM" id="SSF50447">
    <property type="entry name" value="Translation proteins"/>
    <property type="match status" value="1"/>
</dbReference>
<evidence type="ECO:0000256" key="4">
    <source>
        <dbReference type="ARBA" id="ARBA00022980"/>
    </source>
</evidence>